<sequence>MKFYKILIFSFLPVFFMACNGKHATKKNRLSINIEAPEKNIHLNDVIKVYIKNPKDLTISGVSYKLDGNEVSITDNTLRLEDIKLGKHLLEASVKTEGEMITVSKSFTVFNHTAPKVYTYKIINEYPHDIEAFTQGFEFYRDTLFEGTGRNGLSKLRKINFKTGQPYKEIKLANAYFGEGITILNDKVYQLTWQGNTGFVYDVNTFEKLNTFKYDHSKEGWGLCNDGKKLFKSDGTERIWTLDPDTLVEESYIEVYTNKTKLQKINELEYVNGKIYANTWQFEKEVGIIINPENGAVEGVIDFSGLKDKVKQHPALDVLNGIAYNKSRKTFFITGKNWDKTFEVELIAR</sequence>
<proteinExistence type="predicted"/>
<organism evidence="1 2">
    <name type="scientific">Zhouia spongiae</name>
    <dbReference type="NCBI Taxonomy" id="2202721"/>
    <lineage>
        <taxon>Bacteria</taxon>
        <taxon>Pseudomonadati</taxon>
        <taxon>Bacteroidota</taxon>
        <taxon>Flavobacteriia</taxon>
        <taxon>Flavobacteriales</taxon>
        <taxon>Flavobacteriaceae</taxon>
        <taxon>Zhouia</taxon>
    </lineage>
</organism>
<dbReference type="InterPro" id="IPR007788">
    <property type="entry name" value="QCT"/>
</dbReference>
<reference evidence="1 2" key="1">
    <citation type="journal article" date="2018" name="Int. J. Syst. Evol. Microbiol.">
        <title>Zhouia spongiae sp. nov., isolated from a marine sponge.</title>
        <authorList>
            <person name="Zhuang L."/>
            <person name="Lin B."/>
            <person name="Qin F."/>
            <person name="Luo L."/>
        </authorList>
    </citation>
    <scope>NUCLEOTIDE SEQUENCE [LARGE SCALE GENOMIC DNA]</scope>
    <source>
        <strain evidence="1 2">HN-Y44</strain>
    </source>
</reference>
<dbReference type="PROSITE" id="PS51257">
    <property type="entry name" value="PROKAR_LIPOPROTEIN"/>
    <property type="match status" value="1"/>
</dbReference>
<keyword evidence="2" id="KW-1185">Reference proteome</keyword>
<dbReference type="Pfam" id="PF05096">
    <property type="entry name" value="Glu_cyclase_2"/>
    <property type="match status" value="1"/>
</dbReference>
<dbReference type="InterPro" id="IPR015943">
    <property type="entry name" value="WD40/YVTN_repeat-like_dom_sf"/>
</dbReference>
<dbReference type="PANTHER" id="PTHR31270:SF1">
    <property type="entry name" value="GLUTAMINYL-PEPTIDE CYCLOTRANSFERASE"/>
    <property type="match status" value="1"/>
</dbReference>
<evidence type="ECO:0000313" key="2">
    <source>
        <dbReference type="Proteomes" id="UP000829476"/>
    </source>
</evidence>
<accession>A0ABY3YK55</accession>
<dbReference type="Gene3D" id="2.130.10.10">
    <property type="entry name" value="YVTN repeat-like/Quinoprotein amine dehydrogenase"/>
    <property type="match status" value="1"/>
</dbReference>
<protein>
    <submittedName>
        <fullName evidence="1">Glutaminyl-peptide cyclotransferase</fullName>
    </submittedName>
</protein>
<gene>
    <name evidence="1" type="ORF">MQE36_14020</name>
</gene>
<dbReference type="EMBL" id="CP094326">
    <property type="protein sequence ID" value="UNY98194.1"/>
    <property type="molecule type" value="Genomic_DNA"/>
</dbReference>
<evidence type="ECO:0000313" key="1">
    <source>
        <dbReference type="EMBL" id="UNY98194.1"/>
    </source>
</evidence>
<dbReference type="SUPFAM" id="SSF63825">
    <property type="entry name" value="YWTD domain"/>
    <property type="match status" value="1"/>
</dbReference>
<dbReference type="RefSeq" id="WP_242936601.1">
    <property type="nucleotide sequence ID" value="NZ_CP094326.1"/>
</dbReference>
<dbReference type="PANTHER" id="PTHR31270">
    <property type="entry name" value="GLUTAMINYL-PEPTIDE CYCLOTRANSFERASE"/>
    <property type="match status" value="1"/>
</dbReference>
<name>A0ABY3YK55_9FLAO</name>
<dbReference type="Proteomes" id="UP000829476">
    <property type="component" value="Chromosome"/>
</dbReference>